<dbReference type="GO" id="GO:0000166">
    <property type="term" value="F:nucleotide binding"/>
    <property type="evidence" value="ECO:0007669"/>
    <property type="project" value="UniProtKB-KW"/>
</dbReference>
<evidence type="ECO:0000256" key="3">
    <source>
        <dbReference type="ARBA" id="ARBA00022741"/>
    </source>
</evidence>
<organism evidence="10 13">
    <name type="scientific">Aphanomyces astaci</name>
    <name type="common">Crayfish plague agent</name>
    <dbReference type="NCBI Taxonomy" id="112090"/>
    <lineage>
        <taxon>Eukaryota</taxon>
        <taxon>Sar</taxon>
        <taxon>Stramenopiles</taxon>
        <taxon>Oomycota</taxon>
        <taxon>Saprolegniomycetes</taxon>
        <taxon>Saprolegniales</taxon>
        <taxon>Verrucalvaceae</taxon>
        <taxon>Aphanomyces</taxon>
    </lineage>
</organism>
<dbReference type="AlphaFoldDB" id="A0A3R7BKY4"/>
<evidence type="ECO:0000313" key="10">
    <source>
        <dbReference type="EMBL" id="RHY94712.1"/>
    </source>
</evidence>
<dbReference type="VEuPathDB" id="FungiDB:H257_00650"/>
<keyword evidence="4 8" id="KW-1133">Transmembrane helix</keyword>
<comment type="subcellular location">
    <subcellularLocation>
        <location evidence="1">Membrane</location>
    </subcellularLocation>
</comment>
<accession>A0A3R7BKY4</accession>
<keyword evidence="2 8" id="KW-0812">Transmembrane</keyword>
<dbReference type="PANTHER" id="PTHR11920:SF335">
    <property type="entry name" value="GUANYLATE CYCLASE"/>
    <property type="match status" value="1"/>
</dbReference>
<dbReference type="PANTHER" id="PTHR11920">
    <property type="entry name" value="GUANYLYL CYCLASE"/>
    <property type="match status" value="1"/>
</dbReference>
<dbReference type="InterPro" id="IPR001054">
    <property type="entry name" value="A/G_cyclase"/>
</dbReference>
<evidence type="ECO:0000256" key="1">
    <source>
        <dbReference type="ARBA" id="ARBA00004370"/>
    </source>
</evidence>
<dbReference type="EMBL" id="QUTG01002777">
    <property type="protein sequence ID" value="RHY94712.1"/>
    <property type="molecule type" value="Genomic_DNA"/>
</dbReference>
<dbReference type="Proteomes" id="UP000285712">
    <property type="component" value="Unassembled WGS sequence"/>
</dbReference>
<evidence type="ECO:0000256" key="5">
    <source>
        <dbReference type="ARBA" id="ARBA00023136"/>
    </source>
</evidence>
<dbReference type="GO" id="GO:0004016">
    <property type="term" value="F:adenylate cyclase activity"/>
    <property type="evidence" value="ECO:0007669"/>
    <property type="project" value="TreeGrafter"/>
</dbReference>
<dbReference type="SUPFAM" id="SSF55073">
    <property type="entry name" value="Nucleotide cyclase"/>
    <property type="match status" value="2"/>
</dbReference>
<dbReference type="PROSITE" id="PS50125">
    <property type="entry name" value="GUANYLATE_CYCLASE_2"/>
    <property type="match status" value="2"/>
</dbReference>
<protein>
    <recommendedName>
        <fullName evidence="9">Guanylate cyclase domain-containing protein</fullName>
    </recommendedName>
</protein>
<keyword evidence="5 8" id="KW-0472">Membrane</keyword>
<reference evidence="12 13" key="1">
    <citation type="submission" date="2018-08" db="EMBL/GenBank/DDBJ databases">
        <title>Aphanomyces genome sequencing and annotation.</title>
        <authorList>
            <person name="Minardi D."/>
            <person name="Oidtmann B."/>
            <person name="Van Der Giezen M."/>
            <person name="Studholme D.J."/>
        </authorList>
    </citation>
    <scope>NUCLEOTIDE SEQUENCE [LARGE SCALE GENOMIC DNA]</scope>
    <source>
        <strain evidence="11 12">Da</strain>
        <strain evidence="10 13">Sv</strain>
    </source>
</reference>
<feature type="transmembrane region" description="Helical" evidence="8">
    <location>
        <begin position="260"/>
        <end position="279"/>
    </location>
</feature>
<keyword evidence="3" id="KW-0547">Nucleotide-binding</keyword>
<dbReference type="Proteomes" id="UP000285430">
    <property type="component" value="Unassembled WGS sequence"/>
</dbReference>
<dbReference type="GO" id="GO:0001653">
    <property type="term" value="F:peptide receptor activity"/>
    <property type="evidence" value="ECO:0007669"/>
    <property type="project" value="TreeGrafter"/>
</dbReference>
<evidence type="ECO:0000256" key="8">
    <source>
        <dbReference type="SAM" id="Phobius"/>
    </source>
</evidence>
<dbReference type="SMART" id="SM00044">
    <property type="entry name" value="CYCc"/>
    <property type="match status" value="1"/>
</dbReference>
<dbReference type="Pfam" id="PF00211">
    <property type="entry name" value="Guanylate_cyc"/>
    <property type="match status" value="2"/>
</dbReference>
<dbReference type="GO" id="GO:0005886">
    <property type="term" value="C:plasma membrane"/>
    <property type="evidence" value="ECO:0007669"/>
    <property type="project" value="TreeGrafter"/>
</dbReference>
<proteinExistence type="predicted"/>
<sequence>METVGKIYLACAGLRGSAKGKEAVLRVAATARDMAAVMGKCRTRNGHTINLRIGIHCGRVISGLVGMKKQQFSLFGDTEAYELLEHDFEFEHRTVEAKGKGTLATHLMGKPMTALAQRACRGRLGTKSAKKTKDSRRLSLTQELQKTFFAVSKWTWRSWWCFRSVKVNVKPISSLQSVQEEYVAAQINSNVLAFNDFITEASYLRAKWSERHEGYFQVTSSPRKTHASLSAPNFTLYVVVYFVATVLLVVPNISNTYSHIGLDVVFVVFLASTGGSIMHRHTVLVGVYQHPTNAEGEKLRIYPLMLSYCVGVSNVMSRRDVEYYCRRRYLLYTRTGKEAKKADRLLYKMLPSSVVAQLKNGDTVGILFSDIKGFTSIAAKAETDQVVQILASLFIAFDKLTTKHGVFKMQTIGDAYVIVSGLPYNDVPLPDEIPTEIAGDCCFNGRMRAFQSGDTQRSQRSTVEKTTGSRLANSRIPKDPLVTREHIQRLIHMAHDMHREVAKIKDPISGDPLLMRIGIHVGTIIAGVIGTSTLRYDMWGPDVFTANEIESHGVPGKILVSSDVMQVARKCQNIQLTYHSTINLTGINDLDTYLAEYSELPFPSGEKDMDHSTKAKRDPSFIAA</sequence>
<evidence type="ECO:0000259" key="9">
    <source>
        <dbReference type="PROSITE" id="PS50125"/>
    </source>
</evidence>
<evidence type="ECO:0000313" key="12">
    <source>
        <dbReference type="Proteomes" id="UP000285430"/>
    </source>
</evidence>
<evidence type="ECO:0000313" key="11">
    <source>
        <dbReference type="EMBL" id="RHZ21078.1"/>
    </source>
</evidence>
<dbReference type="GO" id="GO:0004383">
    <property type="term" value="F:guanylate cyclase activity"/>
    <property type="evidence" value="ECO:0007669"/>
    <property type="project" value="TreeGrafter"/>
</dbReference>
<feature type="region of interest" description="Disordered" evidence="7">
    <location>
        <begin position="605"/>
        <end position="624"/>
    </location>
</feature>
<dbReference type="InterPro" id="IPR050401">
    <property type="entry name" value="Cyclic_nucleotide_synthase"/>
</dbReference>
<feature type="transmembrane region" description="Helical" evidence="8">
    <location>
        <begin position="234"/>
        <end position="253"/>
    </location>
</feature>
<feature type="domain" description="Guanylate cyclase" evidence="9">
    <location>
        <begin position="1"/>
        <end position="78"/>
    </location>
</feature>
<dbReference type="GO" id="GO:0007168">
    <property type="term" value="P:receptor guanylyl cyclase signaling pathway"/>
    <property type="evidence" value="ECO:0007669"/>
    <property type="project" value="TreeGrafter"/>
</dbReference>
<evidence type="ECO:0000256" key="7">
    <source>
        <dbReference type="SAM" id="MobiDB-lite"/>
    </source>
</evidence>
<dbReference type="InterPro" id="IPR029787">
    <property type="entry name" value="Nucleotide_cyclase"/>
</dbReference>
<dbReference type="GO" id="GO:0035556">
    <property type="term" value="P:intracellular signal transduction"/>
    <property type="evidence" value="ECO:0007669"/>
    <property type="project" value="InterPro"/>
</dbReference>
<keyword evidence="6" id="KW-0456">Lyase</keyword>
<evidence type="ECO:0000313" key="13">
    <source>
        <dbReference type="Proteomes" id="UP000285712"/>
    </source>
</evidence>
<feature type="compositionally biased region" description="Polar residues" evidence="7">
    <location>
        <begin position="452"/>
        <end position="472"/>
    </location>
</feature>
<feature type="domain" description="Guanylate cyclase" evidence="9">
    <location>
        <begin position="365"/>
        <end position="550"/>
    </location>
</feature>
<feature type="region of interest" description="Disordered" evidence="7">
    <location>
        <begin position="452"/>
        <end position="475"/>
    </location>
</feature>
<evidence type="ECO:0000256" key="6">
    <source>
        <dbReference type="ARBA" id="ARBA00023239"/>
    </source>
</evidence>
<name>A0A3R7BKY4_APHAT</name>
<dbReference type="EMBL" id="QUTH01003190">
    <property type="protein sequence ID" value="RHZ21078.1"/>
    <property type="molecule type" value="Genomic_DNA"/>
</dbReference>
<evidence type="ECO:0000256" key="2">
    <source>
        <dbReference type="ARBA" id="ARBA00022692"/>
    </source>
</evidence>
<evidence type="ECO:0000256" key="4">
    <source>
        <dbReference type="ARBA" id="ARBA00022989"/>
    </source>
</evidence>
<gene>
    <name evidence="10" type="ORF">DYB35_002245</name>
    <name evidence="11" type="ORF">DYB37_003539</name>
</gene>
<comment type="caution">
    <text evidence="10">The sequence shown here is derived from an EMBL/GenBank/DDBJ whole genome shotgun (WGS) entry which is preliminary data.</text>
</comment>
<dbReference type="CDD" id="cd07302">
    <property type="entry name" value="CHD"/>
    <property type="match status" value="2"/>
</dbReference>
<dbReference type="Gene3D" id="3.30.70.1230">
    <property type="entry name" value="Nucleotide cyclase"/>
    <property type="match status" value="2"/>
</dbReference>